<proteinExistence type="predicted"/>
<reference evidence="1 2" key="1">
    <citation type="submission" date="2019-02" db="EMBL/GenBank/DDBJ databases">
        <title>Planctomycetal bacteria perform biofilm scaping via a novel small molecule.</title>
        <authorList>
            <person name="Jeske O."/>
            <person name="Boedeker C."/>
            <person name="Wiegand S."/>
            <person name="Breitling P."/>
            <person name="Kallscheuer N."/>
            <person name="Jogler M."/>
            <person name="Rohde M."/>
            <person name="Petersen J."/>
            <person name="Medema M.H."/>
            <person name="Surup F."/>
            <person name="Jogler C."/>
        </authorList>
    </citation>
    <scope>NUCLEOTIDE SEQUENCE [LARGE SCALE GENOMIC DNA]</scope>
    <source>
        <strain evidence="1 2">Mal15</strain>
    </source>
</reference>
<dbReference type="KEGG" id="smam:Mal15_56840"/>
<name>A0A5B9MNV6_9BACT</name>
<dbReference type="Proteomes" id="UP000321353">
    <property type="component" value="Chromosome"/>
</dbReference>
<dbReference type="EMBL" id="CP036264">
    <property type="protein sequence ID" value="QEG01607.1"/>
    <property type="molecule type" value="Genomic_DNA"/>
</dbReference>
<dbReference type="AlphaFoldDB" id="A0A5B9MNV6"/>
<accession>A0A5B9MNV6</accession>
<keyword evidence="2" id="KW-1185">Reference proteome</keyword>
<protein>
    <submittedName>
        <fullName evidence="1">Uncharacterized protein</fullName>
    </submittedName>
</protein>
<organism evidence="1 2">
    <name type="scientific">Stieleria maiorica</name>
    <dbReference type="NCBI Taxonomy" id="2795974"/>
    <lineage>
        <taxon>Bacteria</taxon>
        <taxon>Pseudomonadati</taxon>
        <taxon>Planctomycetota</taxon>
        <taxon>Planctomycetia</taxon>
        <taxon>Pirellulales</taxon>
        <taxon>Pirellulaceae</taxon>
        <taxon>Stieleria</taxon>
    </lineage>
</organism>
<evidence type="ECO:0000313" key="2">
    <source>
        <dbReference type="Proteomes" id="UP000321353"/>
    </source>
</evidence>
<sequence length="91" mass="9690">MASLMAHRSSSGGSLSGFCGALPRTDFVKSTAAARSSHQPSFHYAAALRGLPNFPAPSFRRKLLSGRYARLGADSAFHGLPVLIGLLPRHR</sequence>
<gene>
    <name evidence="1" type="ORF">Mal15_56840</name>
</gene>
<evidence type="ECO:0000313" key="1">
    <source>
        <dbReference type="EMBL" id="QEG01607.1"/>
    </source>
</evidence>